<dbReference type="EMBL" id="MW417227">
    <property type="protein sequence ID" value="QTI83200.1"/>
    <property type="molecule type" value="Genomic_DNA"/>
</dbReference>
<keyword evidence="4" id="KW-0496">Mitochondrion</keyword>
<evidence type="ECO:0000313" key="4">
    <source>
        <dbReference type="EMBL" id="QTI83200.1"/>
    </source>
</evidence>
<dbReference type="GO" id="GO:1990904">
    <property type="term" value="C:ribonucleoprotein complex"/>
    <property type="evidence" value="ECO:0007669"/>
    <property type="project" value="UniProtKB-KW"/>
</dbReference>
<evidence type="ECO:0000256" key="1">
    <source>
        <dbReference type="ARBA" id="ARBA00006471"/>
    </source>
</evidence>
<proteinExistence type="inferred from homology"/>
<dbReference type="Pfam" id="PF00410">
    <property type="entry name" value="Ribosomal_S8"/>
    <property type="match status" value="1"/>
</dbReference>
<comment type="similarity">
    <text evidence="1">Belongs to the universal ribosomal protein uS8 family.</text>
</comment>
<gene>
    <name evidence="4" type="primary">rps8</name>
</gene>
<dbReference type="GO" id="GO:0006412">
    <property type="term" value="P:translation"/>
    <property type="evidence" value="ECO:0007669"/>
    <property type="project" value="InterPro"/>
</dbReference>
<dbReference type="InterPro" id="IPR035987">
    <property type="entry name" value="Ribosomal_uS8_sf"/>
</dbReference>
<protein>
    <submittedName>
        <fullName evidence="4">Ribosomal protein S8</fullName>
    </submittedName>
</protein>
<geneLocation type="mitochondrion" evidence="4"/>
<sequence>MKNYLWNMFANLKNGQMAKNSFILQRRKKICSAFLNLLWDEGLILGYTISKSDPNMFKIFLKYKNGKPAIKSLRPITKPGQRIYYSNKQLWKIDSSKGVIIVSTNKGLMLLDECKKLNLGGEPYIIIK</sequence>
<dbReference type="Gene3D" id="3.30.1370.30">
    <property type="match status" value="1"/>
</dbReference>
<dbReference type="Gene3D" id="3.30.1490.10">
    <property type="match status" value="1"/>
</dbReference>
<dbReference type="SUPFAM" id="SSF56047">
    <property type="entry name" value="Ribosomal protein S8"/>
    <property type="match status" value="1"/>
</dbReference>
<keyword evidence="2 4" id="KW-0689">Ribosomal protein</keyword>
<accession>A0A8A6KJJ6</accession>
<dbReference type="GO" id="GO:0003735">
    <property type="term" value="F:structural constituent of ribosome"/>
    <property type="evidence" value="ECO:0007669"/>
    <property type="project" value="InterPro"/>
</dbReference>
<name>A0A8A6KJJ6_9STRA</name>
<dbReference type="AlphaFoldDB" id="A0A8A6KJJ6"/>
<evidence type="ECO:0000256" key="2">
    <source>
        <dbReference type="ARBA" id="ARBA00022980"/>
    </source>
</evidence>
<keyword evidence="3" id="KW-0687">Ribonucleoprotein</keyword>
<organism evidence="4">
    <name type="scientific">Minutocellus polymorphus</name>
    <dbReference type="NCBI Taxonomy" id="265543"/>
    <lineage>
        <taxon>Eukaryota</taxon>
        <taxon>Sar</taxon>
        <taxon>Stramenopiles</taxon>
        <taxon>Ochrophyta</taxon>
        <taxon>Bacillariophyta</taxon>
        <taxon>Mediophyceae</taxon>
        <taxon>Cymatosirophycidae</taxon>
        <taxon>Cymatosirales</taxon>
        <taxon>Cymatosiraceae</taxon>
        <taxon>Minutocellus</taxon>
    </lineage>
</organism>
<dbReference type="GO" id="GO:0005840">
    <property type="term" value="C:ribosome"/>
    <property type="evidence" value="ECO:0007669"/>
    <property type="project" value="UniProtKB-KW"/>
</dbReference>
<dbReference type="InterPro" id="IPR000630">
    <property type="entry name" value="Ribosomal_uS8"/>
</dbReference>
<evidence type="ECO:0000256" key="3">
    <source>
        <dbReference type="ARBA" id="ARBA00023274"/>
    </source>
</evidence>
<reference evidence="4" key="1">
    <citation type="submission" date="2020-12" db="EMBL/GenBank/DDBJ databases">
        <authorList>
            <person name="Xu Q."/>
            <person name="Chen N."/>
        </authorList>
    </citation>
    <scope>NUCLEOTIDE SEQUENCE</scope>
    <source>
        <strain evidence="4">CNS00217</strain>
    </source>
</reference>